<proteinExistence type="predicted"/>
<dbReference type="KEGG" id="pcon:B0A89_03230"/>
<evidence type="ECO:0000256" key="5">
    <source>
        <dbReference type="SAM" id="SignalP"/>
    </source>
</evidence>
<dbReference type="InterPro" id="IPR001853">
    <property type="entry name" value="DSBA-like_thioredoxin_dom"/>
</dbReference>
<dbReference type="PANTHER" id="PTHR13887:SF14">
    <property type="entry name" value="DISULFIDE BOND FORMATION PROTEIN D"/>
    <property type="match status" value="1"/>
</dbReference>
<dbReference type="CDD" id="cd03023">
    <property type="entry name" value="DsbA_Com1_like"/>
    <property type="match status" value="1"/>
</dbReference>
<keyword evidence="3" id="KW-1015">Disulfide bond</keyword>
<dbReference type="Proteomes" id="UP000193017">
    <property type="component" value="Chromosome"/>
</dbReference>
<keyword evidence="2" id="KW-0560">Oxidoreductase</keyword>
<protein>
    <submittedName>
        <fullName evidence="7">Fis family transcriptional regulator</fullName>
    </submittedName>
</protein>
<dbReference type="PROSITE" id="PS51318">
    <property type="entry name" value="TAT"/>
    <property type="match status" value="1"/>
</dbReference>
<dbReference type="InterPro" id="IPR036249">
    <property type="entry name" value="Thioredoxin-like_sf"/>
</dbReference>
<dbReference type="PROSITE" id="PS51352">
    <property type="entry name" value="THIOREDOXIN_2"/>
    <property type="match status" value="1"/>
</dbReference>
<keyword evidence="8" id="KW-1185">Reference proteome</keyword>
<sequence>MPTRRQAIAAGVALVALPAAGAAQVATARRPNPMPDALRRAIERDPDAPVLGNPAGDITLTEFFDYNCPHCRTMAPVMRELIGADRRLRVVFREWPVFGEGSVFAARAALAAMRQGRYWPMHSALMALRGRAAEAPVVRIARSLGLDEARLRRDMESEAVEAHIATSFELAEHMSLMGTPTLIAGDEAVFGEQSPADLRALLARARKTLG</sequence>
<evidence type="ECO:0000313" key="7">
    <source>
        <dbReference type="EMBL" id="ARJ68789.1"/>
    </source>
</evidence>
<name>A0A1W6CVG7_9RHOB</name>
<reference evidence="7 8" key="1">
    <citation type="submission" date="2017-03" db="EMBL/GenBank/DDBJ databases">
        <title>Genome sequence of Paracoccus contaminans isolated from a water microcosm.</title>
        <authorList>
            <person name="Aurass P."/>
            <person name="Karste S."/>
            <person name="Trost E."/>
            <person name="Glaeser S.P."/>
            <person name="Kaempfer P."/>
            <person name="Flieger A."/>
        </authorList>
    </citation>
    <scope>NUCLEOTIDE SEQUENCE [LARGE SCALE GENOMIC DNA]</scope>
    <source>
        <strain evidence="8">RKI 16-01929T\LMG 29738T\CCM 8701T\CIP 111112T</strain>
    </source>
</reference>
<dbReference type="AlphaFoldDB" id="A0A1W6CVG7"/>
<dbReference type="OrthoDB" id="9780147at2"/>
<dbReference type="SUPFAM" id="SSF52833">
    <property type="entry name" value="Thioredoxin-like"/>
    <property type="match status" value="1"/>
</dbReference>
<dbReference type="PANTHER" id="PTHR13887">
    <property type="entry name" value="GLUTATHIONE S-TRANSFERASE KAPPA"/>
    <property type="match status" value="1"/>
</dbReference>
<feature type="domain" description="Thioredoxin" evidence="6">
    <location>
        <begin position="28"/>
        <end position="207"/>
    </location>
</feature>
<evidence type="ECO:0000259" key="6">
    <source>
        <dbReference type="PROSITE" id="PS51352"/>
    </source>
</evidence>
<feature type="signal peptide" evidence="5">
    <location>
        <begin position="1"/>
        <end position="22"/>
    </location>
</feature>
<evidence type="ECO:0000256" key="3">
    <source>
        <dbReference type="ARBA" id="ARBA00023157"/>
    </source>
</evidence>
<evidence type="ECO:0000256" key="2">
    <source>
        <dbReference type="ARBA" id="ARBA00023002"/>
    </source>
</evidence>
<evidence type="ECO:0000256" key="1">
    <source>
        <dbReference type="ARBA" id="ARBA00022729"/>
    </source>
</evidence>
<dbReference type="Gene3D" id="3.40.30.10">
    <property type="entry name" value="Glutaredoxin"/>
    <property type="match status" value="1"/>
</dbReference>
<dbReference type="RefSeq" id="WP_085376897.1">
    <property type="nucleotide sequence ID" value="NZ_CP020612.1"/>
</dbReference>
<evidence type="ECO:0000256" key="4">
    <source>
        <dbReference type="ARBA" id="ARBA00023284"/>
    </source>
</evidence>
<dbReference type="InterPro" id="IPR013766">
    <property type="entry name" value="Thioredoxin_domain"/>
</dbReference>
<dbReference type="PROSITE" id="PS00194">
    <property type="entry name" value="THIOREDOXIN_1"/>
    <property type="match status" value="1"/>
</dbReference>
<gene>
    <name evidence="7" type="ORF">B0A89_03230</name>
</gene>
<feature type="chain" id="PRO_5012258485" evidence="5">
    <location>
        <begin position="23"/>
        <end position="210"/>
    </location>
</feature>
<organism evidence="7 8">
    <name type="scientific">Paracoccus contaminans</name>
    <dbReference type="NCBI Taxonomy" id="1945662"/>
    <lineage>
        <taxon>Bacteria</taxon>
        <taxon>Pseudomonadati</taxon>
        <taxon>Pseudomonadota</taxon>
        <taxon>Alphaproteobacteria</taxon>
        <taxon>Rhodobacterales</taxon>
        <taxon>Paracoccaceae</taxon>
        <taxon>Paracoccus</taxon>
    </lineage>
</organism>
<dbReference type="EMBL" id="CP020612">
    <property type="protein sequence ID" value="ARJ68789.1"/>
    <property type="molecule type" value="Genomic_DNA"/>
</dbReference>
<evidence type="ECO:0000313" key="8">
    <source>
        <dbReference type="Proteomes" id="UP000193017"/>
    </source>
</evidence>
<dbReference type="Pfam" id="PF01323">
    <property type="entry name" value="DSBA"/>
    <property type="match status" value="1"/>
</dbReference>
<accession>A0A1W6CVG7</accession>
<dbReference type="InterPro" id="IPR006311">
    <property type="entry name" value="TAT_signal"/>
</dbReference>
<dbReference type="InterPro" id="IPR017937">
    <property type="entry name" value="Thioredoxin_CS"/>
</dbReference>
<dbReference type="GO" id="GO:0015036">
    <property type="term" value="F:disulfide oxidoreductase activity"/>
    <property type="evidence" value="ECO:0007669"/>
    <property type="project" value="UniProtKB-ARBA"/>
</dbReference>
<keyword evidence="4" id="KW-0676">Redox-active center</keyword>
<dbReference type="STRING" id="1945662.B0A89_03230"/>
<keyword evidence="1 5" id="KW-0732">Signal</keyword>